<dbReference type="SUPFAM" id="SSF52467">
    <property type="entry name" value="DHS-like NAD/FAD-binding domain"/>
    <property type="match status" value="1"/>
</dbReference>
<dbReference type="GeneID" id="65097485"/>
<sequence length="189" mass="21296">MTGQDPWIRAEMGGTKQASIISKPEVLSALMKKANHPIFLIGSESITDNKQSDLLITLIKNLKEKWNVPVISTAHITGTLISRGLVPNASMGSMEIIDRLCDNKWQGLDGKGQYDLVILAGFSYTLGSLLLSGLKQCSWNTKKISLDPKYHPHATWSYGNMKFENWQKEIERFFDIIKTDKKNMEESHV</sequence>
<dbReference type="Gene3D" id="3.40.50.1220">
    <property type="entry name" value="TPP-binding domain"/>
    <property type="match status" value="1"/>
</dbReference>
<evidence type="ECO:0000313" key="2">
    <source>
        <dbReference type="Proteomes" id="UP000680656"/>
    </source>
</evidence>
<dbReference type="Proteomes" id="UP000680656">
    <property type="component" value="Chromosome"/>
</dbReference>
<dbReference type="KEGG" id="mrtj:KHC33_09835"/>
<dbReference type="RefSeq" id="WP_214418483.1">
    <property type="nucleotide sequence ID" value="NZ_CP075546.1"/>
</dbReference>
<accession>A0A8E7AZG8</accession>
<keyword evidence="2" id="KW-1185">Reference proteome</keyword>
<protein>
    <submittedName>
        <fullName evidence="1">CO dehydrogenase/acetyl-CoA synthase complex subunit epsilon</fullName>
    </submittedName>
</protein>
<dbReference type="EMBL" id="CP075546">
    <property type="protein sequence ID" value="QVV87663.1"/>
    <property type="molecule type" value="Genomic_DNA"/>
</dbReference>
<name>A0A8E7AZG8_9EURY</name>
<reference evidence="1 2" key="1">
    <citation type="submission" date="2021-05" db="EMBL/GenBank/DDBJ databases">
        <title>A novel Methanospirillum isolate from a pyrite-forming mixed culture.</title>
        <authorList>
            <person name="Bunk B."/>
            <person name="Sproer C."/>
            <person name="Spring S."/>
            <person name="Pester M."/>
        </authorList>
    </citation>
    <scope>NUCLEOTIDE SEQUENCE [LARGE SCALE GENOMIC DNA]</scope>
    <source>
        <strain evidence="1 2">J.3.6.1-F.2.7.3</strain>
    </source>
</reference>
<dbReference type="Pfam" id="PF02552">
    <property type="entry name" value="CO_dh"/>
    <property type="match status" value="1"/>
</dbReference>
<dbReference type="InterPro" id="IPR003704">
    <property type="entry name" value="CdhB"/>
</dbReference>
<dbReference type="AlphaFoldDB" id="A0A8E7AZG8"/>
<dbReference type="NCBIfam" id="TIGR00315">
    <property type="entry name" value="cdhB"/>
    <property type="match status" value="1"/>
</dbReference>
<proteinExistence type="predicted"/>
<dbReference type="InterPro" id="IPR029035">
    <property type="entry name" value="DHS-like_NAD/FAD-binding_dom"/>
</dbReference>
<evidence type="ECO:0000313" key="1">
    <source>
        <dbReference type="EMBL" id="QVV87663.1"/>
    </source>
</evidence>
<dbReference type="GO" id="GO:0019385">
    <property type="term" value="P:methanogenesis, from acetate"/>
    <property type="evidence" value="ECO:0007669"/>
    <property type="project" value="InterPro"/>
</dbReference>
<organism evidence="1 2">
    <name type="scientific">Methanospirillum purgamenti</name>
    <dbReference type="NCBI Taxonomy" id="2834276"/>
    <lineage>
        <taxon>Archaea</taxon>
        <taxon>Methanobacteriati</taxon>
        <taxon>Methanobacteriota</taxon>
        <taxon>Stenosarchaea group</taxon>
        <taxon>Methanomicrobia</taxon>
        <taxon>Methanomicrobiales</taxon>
        <taxon>Methanospirillaceae</taxon>
        <taxon>Methanospirillum</taxon>
    </lineage>
</organism>
<gene>
    <name evidence="1" type="primary">cdhB</name>
    <name evidence="1" type="ORF">KHC33_09835</name>
</gene>